<dbReference type="InterPro" id="IPR004554">
    <property type="entry name" value="HMG_CoA_Rdtase_eu_arc"/>
</dbReference>
<dbReference type="PROSITE" id="PS50065">
    <property type="entry name" value="HMG_COA_REDUCTASE_4"/>
    <property type="match status" value="1"/>
</dbReference>
<comment type="caution">
    <text evidence="6">The sequence shown here is derived from an EMBL/GenBank/DDBJ whole genome shotgun (WGS) entry which is preliminary data.</text>
</comment>
<dbReference type="Gene3D" id="3.30.70.420">
    <property type="entry name" value="Hydroxymethylglutaryl-CoA reductase, class I/II, NAD/NADP-binding domain"/>
    <property type="match status" value="1"/>
</dbReference>
<reference evidence="6 7" key="1">
    <citation type="submission" date="2023-06" db="EMBL/GenBank/DDBJ databases">
        <title>Alteromonas sp. ASW11-36 isolated from intertidal sand.</title>
        <authorList>
            <person name="Li Y."/>
        </authorList>
    </citation>
    <scope>NUCLEOTIDE SEQUENCE [LARGE SCALE GENOMIC DNA]</scope>
    <source>
        <strain evidence="6 7">ASW11-36</strain>
    </source>
</reference>
<accession>A0ABT7SW88</accession>
<evidence type="ECO:0000256" key="2">
    <source>
        <dbReference type="ARBA" id="ARBA00012999"/>
    </source>
</evidence>
<dbReference type="EC" id="1.1.1.34" evidence="2"/>
<dbReference type="Gene3D" id="3.90.770.10">
    <property type="entry name" value="3-hydroxy-3-methylglutaryl-coenzyme A Reductase, Chain A, domain 2"/>
    <property type="match status" value="1"/>
</dbReference>
<comment type="similarity">
    <text evidence="1">Belongs to the HMG-CoA reductase family.</text>
</comment>
<dbReference type="InterPro" id="IPR002202">
    <property type="entry name" value="HMG_CoA_Rdtase"/>
</dbReference>
<dbReference type="InterPro" id="IPR057868">
    <property type="entry name" value="HMG-CoA"/>
</dbReference>
<dbReference type="InterPro" id="IPR009029">
    <property type="entry name" value="HMG_CoA_Rdtase_sub-bd_dom_sf"/>
</dbReference>
<name>A0ABT7SW88_9ALTE</name>
<sequence>MFIPSSILRKLYTKGSLRKINNRVFFEFKNRLKVASLEKVLNINFNGQSLALGEISIKHKLEELLVEFNANKQATTLPLGGSIVFSIPMDLVSFEEQNKIQVTLQLAPFGEVSIDFSDVLRDQHDHISGIPRDGYNNLSESIIQRRQEFVREQCQTQAPVLFGYRGDTAPFEGNIENFIGTAQVPVGLAGPLLVKGAHADGEFYVPLATTEGTLVASYSRGMKLINGCGGVKVTVMDSAMQRAPVFVFNDAAEAKTFLEWLMAPEQQAMIKNHAENTDPFVKFKHIDPYTANKFVFVRFNFATGDAAGQNMVGQATYAACNWIISAYPKIENFYLESNMATDKKASQINTMHTRGKRVTAEVTLKKSVLQEVMHVDPEQIDYHARVASIGSFLAGVNNNGLHAANGIAALFIATGQDAANVAESSTGILYSEITPDGDLYLSLTLPSLIVATYGGGTGLPTQQECLKMMGCTGENSAMKFAEIVAGTALAGEISLASAISSLDWVSSHEQYGRNR</sequence>
<organism evidence="6 7">
    <name type="scientific">Alteromonas arenosi</name>
    <dbReference type="NCBI Taxonomy" id="3055817"/>
    <lineage>
        <taxon>Bacteria</taxon>
        <taxon>Pseudomonadati</taxon>
        <taxon>Pseudomonadota</taxon>
        <taxon>Gammaproteobacteria</taxon>
        <taxon>Alteromonadales</taxon>
        <taxon>Alteromonadaceae</taxon>
        <taxon>Alteromonas/Salinimonas group</taxon>
        <taxon>Alteromonas</taxon>
    </lineage>
</organism>
<dbReference type="InterPro" id="IPR009023">
    <property type="entry name" value="HMG_CoA_Rdtase_NAD(P)-bd_sf"/>
</dbReference>
<dbReference type="PANTHER" id="PTHR10572:SF24">
    <property type="entry name" value="3-HYDROXY-3-METHYLGLUTARYL-COENZYME A REDUCTASE"/>
    <property type="match status" value="1"/>
</dbReference>
<evidence type="ECO:0000256" key="4">
    <source>
        <dbReference type="ARBA" id="ARBA00023002"/>
    </source>
</evidence>
<dbReference type="EMBL" id="JAUCBP010000006">
    <property type="protein sequence ID" value="MDM7859832.1"/>
    <property type="molecule type" value="Genomic_DNA"/>
</dbReference>
<evidence type="ECO:0000259" key="5">
    <source>
        <dbReference type="Pfam" id="PF25653"/>
    </source>
</evidence>
<dbReference type="Pfam" id="PF00368">
    <property type="entry name" value="HMG-CoA_red"/>
    <property type="match status" value="1"/>
</dbReference>
<dbReference type="Pfam" id="PF25653">
    <property type="entry name" value="HMG-CoA_red_N"/>
    <property type="match status" value="1"/>
</dbReference>
<keyword evidence="3" id="KW-0521">NADP</keyword>
<evidence type="ECO:0000256" key="3">
    <source>
        <dbReference type="ARBA" id="ARBA00022857"/>
    </source>
</evidence>
<keyword evidence="4" id="KW-0560">Oxidoreductase</keyword>
<dbReference type="InterPro" id="IPR023074">
    <property type="entry name" value="HMG_CoA_Rdtase_cat_sf"/>
</dbReference>
<dbReference type="SUPFAM" id="SSF56542">
    <property type="entry name" value="Substrate-binding domain of HMG-CoA reductase"/>
    <property type="match status" value="1"/>
</dbReference>
<feature type="domain" description="Hydroxymethylglutaryl-CoA reductase-like" evidence="5">
    <location>
        <begin position="7"/>
        <end position="120"/>
    </location>
</feature>
<dbReference type="PRINTS" id="PR00071">
    <property type="entry name" value="HMGCOARDTASE"/>
</dbReference>
<evidence type="ECO:0000313" key="7">
    <source>
        <dbReference type="Proteomes" id="UP001234343"/>
    </source>
</evidence>
<keyword evidence="7" id="KW-1185">Reference proteome</keyword>
<protein>
    <recommendedName>
        <fullName evidence="2">hydroxymethylglutaryl-CoA reductase (NADPH)</fullName>
        <ecNumber evidence="2">1.1.1.34</ecNumber>
    </recommendedName>
</protein>
<evidence type="ECO:0000313" key="6">
    <source>
        <dbReference type="EMBL" id="MDM7859832.1"/>
    </source>
</evidence>
<proteinExistence type="inferred from homology"/>
<dbReference type="PANTHER" id="PTHR10572">
    <property type="entry name" value="3-HYDROXY-3-METHYLGLUTARYL-COENZYME A REDUCTASE"/>
    <property type="match status" value="1"/>
</dbReference>
<dbReference type="SUPFAM" id="SSF55035">
    <property type="entry name" value="NAD-binding domain of HMG-CoA reductase"/>
    <property type="match status" value="1"/>
</dbReference>
<dbReference type="CDD" id="cd00643">
    <property type="entry name" value="HMG-CoA_reductase_classI"/>
    <property type="match status" value="1"/>
</dbReference>
<dbReference type="RefSeq" id="WP_289363988.1">
    <property type="nucleotide sequence ID" value="NZ_JAUCBP010000006.1"/>
</dbReference>
<evidence type="ECO:0000256" key="1">
    <source>
        <dbReference type="ARBA" id="ARBA00007661"/>
    </source>
</evidence>
<gene>
    <name evidence="6" type="ORF">QTP81_04360</name>
</gene>
<dbReference type="Proteomes" id="UP001234343">
    <property type="component" value="Unassembled WGS sequence"/>
</dbReference>